<feature type="compositionally biased region" description="Gly residues" evidence="1">
    <location>
        <begin position="69"/>
        <end position="79"/>
    </location>
</feature>
<proteinExistence type="predicted"/>
<feature type="non-terminal residue" evidence="2">
    <location>
        <position position="1"/>
    </location>
</feature>
<sequence>GPVPVSGGARAVPVGHPAAGARAGSAGVAPSGPPGPVGAAGGVGLLRVRHPGHPRRLVGLRPPLRHRVGGGLRPAGRGAGLLPRHPGVRDTHHRGGPRPPPQEV</sequence>
<gene>
    <name evidence="2" type="ORF">AVDCRST_MAG76-3752</name>
</gene>
<evidence type="ECO:0000313" key="2">
    <source>
        <dbReference type="EMBL" id="CAA9277214.1"/>
    </source>
</evidence>
<feature type="compositionally biased region" description="Low complexity" evidence="1">
    <location>
        <begin position="17"/>
        <end position="30"/>
    </location>
</feature>
<organism evidence="2">
    <name type="scientific">uncultured Acidimicrobiales bacterium</name>
    <dbReference type="NCBI Taxonomy" id="310071"/>
    <lineage>
        <taxon>Bacteria</taxon>
        <taxon>Bacillati</taxon>
        <taxon>Actinomycetota</taxon>
        <taxon>Acidimicrobiia</taxon>
        <taxon>Acidimicrobiales</taxon>
        <taxon>environmental samples</taxon>
    </lineage>
</organism>
<evidence type="ECO:0000256" key="1">
    <source>
        <dbReference type="SAM" id="MobiDB-lite"/>
    </source>
</evidence>
<protein>
    <submittedName>
        <fullName evidence="2">Lycopene cyclase</fullName>
    </submittedName>
</protein>
<feature type="region of interest" description="Disordered" evidence="1">
    <location>
        <begin position="1"/>
        <end position="104"/>
    </location>
</feature>
<feature type="compositionally biased region" description="Basic residues" evidence="1">
    <location>
        <begin position="47"/>
        <end position="68"/>
    </location>
</feature>
<name>A0A6J4JDJ4_9ACTN</name>
<reference evidence="2" key="1">
    <citation type="submission" date="2020-02" db="EMBL/GenBank/DDBJ databases">
        <authorList>
            <person name="Meier V. D."/>
        </authorList>
    </citation>
    <scope>NUCLEOTIDE SEQUENCE</scope>
    <source>
        <strain evidence="2">AVDCRST_MAG76</strain>
    </source>
</reference>
<dbReference type="AlphaFoldDB" id="A0A6J4JDJ4"/>
<accession>A0A6J4JDJ4</accession>
<dbReference type="EMBL" id="CADCSZ010000221">
    <property type="protein sequence ID" value="CAA9277214.1"/>
    <property type="molecule type" value="Genomic_DNA"/>
</dbReference>
<feature type="non-terminal residue" evidence="2">
    <location>
        <position position="104"/>
    </location>
</feature>